<feature type="compositionally biased region" description="Basic and acidic residues" evidence="1">
    <location>
        <begin position="97"/>
        <end position="109"/>
    </location>
</feature>
<dbReference type="OrthoDB" id="8964390at2759"/>
<feature type="region of interest" description="Disordered" evidence="1">
    <location>
        <begin position="264"/>
        <end position="302"/>
    </location>
</feature>
<dbReference type="Proteomes" id="UP000515152">
    <property type="component" value="Chromosome 18"/>
</dbReference>
<feature type="compositionally biased region" description="Polar residues" evidence="1">
    <location>
        <begin position="267"/>
        <end position="278"/>
    </location>
</feature>
<keyword evidence="2" id="KW-0812">Transmembrane</keyword>
<name>A0A6P8GQP6_CLUHA</name>
<protein>
    <recommendedName>
        <fullName evidence="6">Mucin-associated surface protein (MASP)</fullName>
    </recommendedName>
</protein>
<feature type="compositionally biased region" description="Low complexity" evidence="1">
    <location>
        <begin position="82"/>
        <end position="94"/>
    </location>
</feature>
<sequence length="302" mass="31353">MKPTGIVLLVVSITLLHKGHSEELSALAGDSLQANLTNPAGESDTANPTPQAAGEVTSPHPQTEKPVTASLTTKSPDPNNDSKQTSQSPTTKSPADPNKDAEGDAKDQETEAPTVHTTQTASHTEAPAVVPDPASGGNSTGTDKGHSEQGTEVKPAVNETNELPPNTGSGTNNQESGQNAEGDAKDQETGTEVKPAVNETNELPSDTGSGTNNQQSGQNAEGDAKDQETDRRILWILLPVLGVLVAGVIFVLKFKCMKVHDHAEPTENGTENASFQRSDSNKDGVMLLGVKTSGGEENAAAR</sequence>
<organism evidence="4 5">
    <name type="scientific">Clupea harengus</name>
    <name type="common">Atlantic herring</name>
    <dbReference type="NCBI Taxonomy" id="7950"/>
    <lineage>
        <taxon>Eukaryota</taxon>
        <taxon>Metazoa</taxon>
        <taxon>Chordata</taxon>
        <taxon>Craniata</taxon>
        <taxon>Vertebrata</taxon>
        <taxon>Euteleostomi</taxon>
        <taxon>Actinopterygii</taxon>
        <taxon>Neopterygii</taxon>
        <taxon>Teleostei</taxon>
        <taxon>Clupei</taxon>
        <taxon>Clupeiformes</taxon>
        <taxon>Clupeoidei</taxon>
        <taxon>Clupeidae</taxon>
        <taxon>Clupea</taxon>
    </lineage>
</organism>
<evidence type="ECO:0000313" key="4">
    <source>
        <dbReference type="Proteomes" id="UP000515152"/>
    </source>
</evidence>
<accession>A0A6P8GQP6</accession>
<keyword evidence="2" id="KW-0472">Membrane</keyword>
<evidence type="ECO:0000256" key="1">
    <source>
        <dbReference type="SAM" id="MobiDB-lite"/>
    </source>
</evidence>
<keyword evidence="3" id="KW-0732">Signal</keyword>
<gene>
    <name evidence="5" type="primary">LOC116224669</name>
</gene>
<dbReference type="RefSeq" id="XP_031441043.1">
    <property type="nucleotide sequence ID" value="XM_031585183.2"/>
</dbReference>
<feature type="compositionally biased region" description="Polar residues" evidence="1">
    <location>
        <begin position="198"/>
        <end position="219"/>
    </location>
</feature>
<feature type="region of interest" description="Disordered" evidence="1">
    <location>
        <begin position="35"/>
        <end position="226"/>
    </location>
</feature>
<feature type="chain" id="PRO_5028454849" description="Mucin-associated surface protein (MASP)" evidence="3">
    <location>
        <begin position="22"/>
        <end position="302"/>
    </location>
</feature>
<proteinExistence type="predicted"/>
<keyword evidence="4" id="KW-1185">Reference proteome</keyword>
<dbReference type="AlphaFoldDB" id="A0A6P8GQP6"/>
<keyword evidence="2" id="KW-1133">Transmembrane helix</keyword>
<feature type="transmembrane region" description="Helical" evidence="2">
    <location>
        <begin position="233"/>
        <end position="252"/>
    </location>
</feature>
<dbReference type="GeneID" id="116224669"/>
<feature type="compositionally biased region" description="Polar residues" evidence="1">
    <location>
        <begin position="158"/>
        <end position="179"/>
    </location>
</feature>
<evidence type="ECO:0008006" key="6">
    <source>
        <dbReference type="Google" id="ProtNLM"/>
    </source>
</evidence>
<dbReference type="KEGG" id="char:116224669"/>
<evidence type="ECO:0000313" key="5">
    <source>
        <dbReference type="RefSeq" id="XP_031441043.1"/>
    </source>
</evidence>
<reference evidence="5" key="1">
    <citation type="submission" date="2025-08" db="UniProtKB">
        <authorList>
            <consortium name="RefSeq"/>
        </authorList>
    </citation>
    <scope>IDENTIFICATION</scope>
</reference>
<feature type="compositionally biased region" description="Polar residues" evidence="1">
    <location>
        <begin position="35"/>
        <end position="50"/>
    </location>
</feature>
<evidence type="ECO:0000256" key="3">
    <source>
        <dbReference type="SAM" id="SignalP"/>
    </source>
</evidence>
<feature type="compositionally biased region" description="Polar residues" evidence="1">
    <location>
        <begin position="69"/>
        <end position="81"/>
    </location>
</feature>
<feature type="signal peptide" evidence="3">
    <location>
        <begin position="1"/>
        <end position="21"/>
    </location>
</feature>
<evidence type="ECO:0000256" key="2">
    <source>
        <dbReference type="SAM" id="Phobius"/>
    </source>
</evidence>